<keyword evidence="1" id="KW-0472">Membrane</keyword>
<organism evidence="2 3">
    <name type="scientific">Tepidiforma flava</name>
    <dbReference type="NCBI Taxonomy" id="3004094"/>
    <lineage>
        <taxon>Bacteria</taxon>
        <taxon>Bacillati</taxon>
        <taxon>Chloroflexota</taxon>
        <taxon>Tepidiformia</taxon>
        <taxon>Tepidiformales</taxon>
        <taxon>Tepidiformaceae</taxon>
        <taxon>Tepidiforma</taxon>
    </lineage>
</organism>
<protein>
    <recommendedName>
        <fullName evidence="4">CDP-alcohol phosphatidyltransferase family protein</fullName>
    </recommendedName>
</protein>
<evidence type="ECO:0000313" key="3">
    <source>
        <dbReference type="Proteomes" id="UP001212803"/>
    </source>
</evidence>
<evidence type="ECO:0000256" key="1">
    <source>
        <dbReference type="SAM" id="Phobius"/>
    </source>
</evidence>
<keyword evidence="3" id="KW-1185">Reference proteome</keyword>
<evidence type="ECO:0000313" key="2">
    <source>
        <dbReference type="EMBL" id="WBL36744.1"/>
    </source>
</evidence>
<keyword evidence="1" id="KW-0812">Transmembrane</keyword>
<name>A0ABY7M880_9CHLR</name>
<keyword evidence="1" id="KW-1133">Transmembrane helix</keyword>
<feature type="transmembrane region" description="Helical" evidence="1">
    <location>
        <begin position="6"/>
        <end position="26"/>
    </location>
</feature>
<gene>
    <name evidence="2" type="ORF">O0235_04075</name>
</gene>
<dbReference type="RefSeq" id="WP_270057261.1">
    <property type="nucleotide sequence ID" value="NZ_CP115149.1"/>
</dbReference>
<dbReference type="EMBL" id="CP115149">
    <property type="protein sequence ID" value="WBL36744.1"/>
    <property type="molecule type" value="Genomic_DNA"/>
</dbReference>
<reference evidence="2 3" key="1">
    <citation type="journal article" date="2023" name="ISME J.">
        <title>Thermophilic Dehalococcoidia with unusual traits shed light on an unexpected past.</title>
        <authorList>
            <person name="Palmer M."/>
            <person name="Covington J.K."/>
            <person name="Zhou E.M."/>
            <person name="Thomas S.C."/>
            <person name="Habib N."/>
            <person name="Seymour C.O."/>
            <person name="Lai D."/>
            <person name="Johnston J."/>
            <person name="Hashimi A."/>
            <person name="Jiao J.Y."/>
            <person name="Muok A.R."/>
            <person name="Liu L."/>
            <person name="Xian W.D."/>
            <person name="Zhi X.Y."/>
            <person name="Li M.M."/>
            <person name="Silva L.P."/>
            <person name="Bowen B.P."/>
            <person name="Louie K."/>
            <person name="Briegel A."/>
            <person name="Pett-Ridge J."/>
            <person name="Weber P.K."/>
            <person name="Tocheva E.I."/>
            <person name="Woyke T."/>
            <person name="Northen T.R."/>
            <person name="Mayali X."/>
            <person name="Li W.J."/>
            <person name="Hedlund B.P."/>
        </authorList>
    </citation>
    <scope>NUCLEOTIDE SEQUENCE [LARGE SCALE GENOMIC DNA]</scope>
    <source>
        <strain evidence="2 3">YIM 72310</strain>
    </source>
</reference>
<sequence length="179" mass="20163">MNDAAVLAVIVAVRGLVPLLIFRWNLAGALLAIAADGSDAIIQDVLGAEPLRGCYHEFDKVFDTYYLTIELGVALRWGDPVARWMLAGLFALRLLGIAVFELTGAREVILFAPNVFENYYLVLAGLRSIRPGYRLRGWGEAVLWLAAVTPPKVLQEYVMHYREAQTWHFVRDEIFTPWN</sequence>
<proteinExistence type="predicted"/>
<accession>A0ABY7M880</accession>
<evidence type="ECO:0008006" key="4">
    <source>
        <dbReference type="Google" id="ProtNLM"/>
    </source>
</evidence>
<dbReference type="Proteomes" id="UP001212803">
    <property type="component" value="Chromosome"/>
</dbReference>